<keyword evidence="2" id="KW-1185">Reference proteome</keyword>
<comment type="caution">
    <text evidence="1">The sequence shown here is derived from an EMBL/GenBank/DDBJ whole genome shotgun (WGS) entry which is preliminary data.</text>
</comment>
<name>A0ACC7MQT8_9PSED</name>
<evidence type="ECO:0000313" key="1">
    <source>
        <dbReference type="EMBL" id="MFK9080299.1"/>
    </source>
</evidence>
<gene>
    <name evidence="1" type="primary">htpG</name>
    <name evidence="1" type="ORF">ACJEBM_06380</name>
</gene>
<proteinExistence type="predicted"/>
<dbReference type="EMBL" id="JBJHQE010000007">
    <property type="protein sequence ID" value="MFK9080299.1"/>
    <property type="molecule type" value="Genomic_DNA"/>
</dbReference>
<evidence type="ECO:0000313" key="2">
    <source>
        <dbReference type="Proteomes" id="UP001622950"/>
    </source>
</evidence>
<accession>A0ACC7MQT8</accession>
<organism evidence="1 2">
    <name type="scientific">Pseudomonas neuropathica</name>
    <dbReference type="NCBI Taxonomy" id="2730425"/>
    <lineage>
        <taxon>Bacteria</taxon>
        <taxon>Pseudomonadati</taxon>
        <taxon>Pseudomonadota</taxon>
        <taxon>Gammaproteobacteria</taxon>
        <taxon>Pseudomonadales</taxon>
        <taxon>Pseudomonadaceae</taxon>
        <taxon>Pseudomonas</taxon>
    </lineage>
</organism>
<protein>
    <submittedName>
        <fullName evidence="1">Molecular chaperone HtpG</fullName>
    </submittedName>
</protein>
<sequence length="634" mass="71226">MSVETQKETLGFQTEVKQLLHLMIHSLYSNKEIFLRELISNASDAVDKLRFEALAKPELLEGGAELKIRVSFDKDAKTVTLEDNGIGMSREDAITHLGTIAKSGTADFMKHLTGDQKKDSHLIGQFGVGFYSAFIVADKVDVFSRRAGSPASEGVHWSSKGEGDFEVATIDKPERGTRIVLHLKSGEDEFADGWRLRNIIKKYSDHIALPIELPKEVAAVEGEEKPAVEWETVNRASALWTRPRTEIKDEEYQEFYKHIAHDFENPLSWSHNKVEGKLEYSSLLYVPARAPFDLYQREAPKGLKLYVQRVFVMDQAESFLPLYLRFIKGVVDSNDLSLNVSREILQKDPIIDSMKSALTKRVLDMLEKLAKNDPEQYKGFWKNFGQVMKEGPAEDFANKEKIAGLLRFASTIGDDGEQVVGLAEYLARAKEGQDKIYYLTGETYAQVKNSPHLEVFRKKGIEVLLLTDRIDEWLMSYLSDFDGKSFVDVARGDLDLGNLDSEEDKKAAEEVAKSKEGLVERLKTALGESVAEVRVSHRLTDSPAILAIGEQDLGLQMRQILEASGQKVPDSKPIFEFNPAHPLIEKLDNEQSDERFGDLSHILFDQAALAAGDSLKDPAAYVRRLNKLLVELSA</sequence>
<reference evidence="1" key="1">
    <citation type="submission" date="2024-11" db="EMBL/GenBank/DDBJ databases">
        <authorList>
            <person name="Lucas J.A."/>
        </authorList>
    </citation>
    <scope>NUCLEOTIDE SEQUENCE</scope>
    <source>
        <strain evidence="1">Z 8.8</strain>
    </source>
</reference>
<dbReference type="Proteomes" id="UP001622950">
    <property type="component" value="Unassembled WGS sequence"/>
</dbReference>